<comment type="caution">
    <text evidence="13">The sequence shown here is derived from an EMBL/GenBank/DDBJ whole genome shotgun (WGS) entry which is preliminary data.</text>
</comment>
<dbReference type="GO" id="GO:0005789">
    <property type="term" value="C:endoplasmic reticulum membrane"/>
    <property type="evidence" value="ECO:0007669"/>
    <property type="project" value="UniProtKB-SubCell"/>
</dbReference>
<protein>
    <recommendedName>
        <fullName evidence="3">Protein BIG1</fullName>
    </recommendedName>
</protein>
<evidence type="ECO:0000256" key="3">
    <source>
        <dbReference type="ARBA" id="ARBA00022089"/>
    </source>
</evidence>
<accession>A0AAJ0CRP8</accession>
<evidence type="ECO:0000256" key="2">
    <source>
        <dbReference type="ARBA" id="ARBA00008203"/>
    </source>
</evidence>
<evidence type="ECO:0000256" key="10">
    <source>
        <dbReference type="SAM" id="Phobius"/>
    </source>
</evidence>
<evidence type="ECO:0000256" key="6">
    <source>
        <dbReference type="ARBA" id="ARBA00022824"/>
    </source>
</evidence>
<dbReference type="PANTHER" id="PTHR28285">
    <property type="entry name" value="PROTEIN BIG1"/>
    <property type="match status" value="1"/>
</dbReference>
<feature type="transmembrane region" description="Helical" evidence="10">
    <location>
        <begin position="225"/>
        <end position="248"/>
    </location>
</feature>
<feature type="signal peptide" evidence="11">
    <location>
        <begin position="1"/>
        <end position="21"/>
    </location>
</feature>
<evidence type="ECO:0000256" key="1">
    <source>
        <dbReference type="ARBA" id="ARBA00004115"/>
    </source>
</evidence>
<dbReference type="InterPro" id="IPR037654">
    <property type="entry name" value="Big1"/>
</dbReference>
<comment type="subcellular location">
    <subcellularLocation>
        <location evidence="1">Endoplasmic reticulum membrane</location>
        <topology evidence="1">Single-pass type I membrane protein</topology>
    </subcellularLocation>
</comment>
<keyword evidence="9" id="KW-0961">Cell wall biogenesis/degradation</keyword>
<evidence type="ECO:0000256" key="8">
    <source>
        <dbReference type="ARBA" id="ARBA00023136"/>
    </source>
</evidence>
<keyword evidence="8 10" id="KW-0472">Membrane</keyword>
<keyword evidence="6" id="KW-0256">Endoplasmic reticulum</keyword>
<evidence type="ECO:0000256" key="4">
    <source>
        <dbReference type="ARBA" id="ARBA00022692"/>
    </source>
</evidence>
<dbReference type="GO" id="GO:0006078">
    <property type="term" value="P:(1-&gt;6)-beta-D-glucan biosynthetic process"/>
    <property type="evidence" value="ECO:0007669"/>
    <property type="project" value="TreeGrafter"/>
</dbReference>
<dbReference type="PANTHER" id="PTHR28285:SF1">
    <property type="entry name" value="PROTEIN BIG1"/>
    <property type="match status" value="1"/>
</dbReference>
<evidence type="ECO:0000313" key="13">
    <source>
        <dbReference type="EMBL" id="KAK2598960.1"/>
    </source>
</evidence>
<organism evidence="13 14">
    <name type="scientific">Conoideocrella luteorostrata</name>
    <dbReference type="NCBI Taxonomy" id="1105319"/>
    <lineage>
        <taxon>Eukaryota</taxon>
        <taxon>Fungi</taxon>
        <taxon>Dikarya</taxon>
        <taxon>Ascomycota</taxon>
        <taxon>Pezizomycotina</taxon>
        <taxon>Sordariomycetes</taxon>
        <taxon>Hypocreomycetidae</taxon>
        <taxon>Hypocreales</taxon>
        <taxon>Clavicipitaceae</taxon>
        <taxon>Conoideocrella</taxon>
    </lineage>
</organism>
<keyword evidence="4 10" id="KW-0812">Transmembrane</keyword>
<feature type="domain" description="V-type proton ATPase subunit S1/VOA1 transmembrane" evidence="12">
    <location>
        <begin position="224"/>
        <end position="263"/>
    </location>
</feature>
<evidence type="ECO:0000256" key="5">
    <source>
        <dbReference type="ARBA" id="ARBA00022729"/>
    </source>
</evidence>
<evidence type="ECO:0000259" key="12">
    <source>
        <dbReference type="Pfam" id="PF20520"/>
    </source>
</evidence>
<dbReference type="AlphaFoldDB" id="A0AAJ0CRP8"/>
<keyword evidence="14" id="KW-1185">Reference proteome</keyword>
<comment type="similarity">
    <text evidence="2">Belongs to the BIG1 family.</text>
</comment>
<feature type="chain" id="PRO_5042527531" description="Protein BIG1" evidence="11">
    <location>
        <begin position="22"/>
        <end position="274"/>
    </location>
</feature>
<dbReference type="Proteomes" id="UP001251528">
    <property type="component" value="Unassembled WGS sequence"/>
</dbReference>
<keyword evidence="7 10" id="KW-1133">Transmembrane helix</keyword>
<dbReference type="InterPro" id="IPR046756">
    <property type="entry name" value="VAS1/VOA1_TM"/>
</dbReference>
<gene>
    <name evidence="13" type="ORF">QQS21_005565</name>
</gene>
<sequence length="274" mass="30021">MVNMRFHNVASVLALSGAALAFTDSSPWVLLSTSKTSQSPSSNQIQTSDEAIKFTNEFLSGCPTDRYLIVTQPGINAADFWQADGCAMPSLCKAVKDARVKGRYTVAEVVGDVTSARFREHIKASCDKKRKTVSLTELPLGPLSASRTQAFATSDMTLAKDLEMTTSVDSYTILFYATPKEPLYDSEFIEPLHMGRKRGINGAFAMERANKTERDTRPLFEKYQFFTPGIFMGLIVTTVLLSILGAGIRGLANLEVSYGAFDKEMGPAAQKKQQ</sequence>
<evidence type="ECO:0000256" key="11">
    <source>
        <dbReference type="SAM" id="SignalP"/>
    </source>
</evidence>
<dbReference type="Pfam" id="PF20520">
    <property type="entry name" value="Ac45-VOA1_TM"/>
    <property type="match status" value="1"/>
</dbReference>
<evidence type="ECO:0000256" key="7">
    <source>
        <dbReference type="ARBA" id="ARBA00022989"/>
    </source>
</evidence>
<keyword evidence="5 11" id="KW-0732">Signal</keyword>
<reference evidence="13" key="1">
    <citation type="submission" date="2023-06" db="EMBL/GenBank/DDBJ databases">
        <title>Conoideocrella luteorostrata (Hypocreales: Clavicipitaceae), a potential biocontrol fungus for elongate hemlock scale in United States Christmas tree production areas.</title>
        <authorList>
            <person name="Barrett H."/>
            <person name="Lovett B."/>
            <person name="Macias A.M."/>
            <person name="Stajich J.E."/>
            <person name="Kasson M.T."/>
        </authorList>
    </citation>
    <scope>NUCLEOTIDE SEQUENCE</scope>
    <source>
        <strain evidence="13">ARSEF 14590</strain>
    </source>
</reference>
<evidence type="ECO:0000313" key="14">
    <source>
        <dbReference type="Proteomes" id="UP001251528"/>
    </source>
</evidence>
<dbReference type="GO" id="GO:0009272">
    <property type="term" value="P:fungal-type cell wall biogenesis"/>
    <property type="evidence" value="ECO:0007669"/>
    <property type="project" value="TreeGrafter"/>
</dbReference>
<dbReference type="GO" id="GO:0071555">
    <property type="term" value="P:cell wall organization"/>
    <property type="evidence" value="ECO:0007669"/>
    <property type="project" value="UniProtKB-KW"/>
</dbReference>
<evidence type="ECO:0000256" key="9">
    <source>
        <dbReference type="ARBA" id="ARBA00023316"/>
    </source>
</evidence>
<name>A0AAJ0CRP8_9HYPO</name>
<dbReference type="EMBL" id="JASWJB010000094">
    <property type="protein sequence ID" value="KAK2598960.1"/>
    <property type="molecule type" value="Genomic_DNA"/>
</dbReference>
<proteinExistence type="inferred from homology"/>